<evidence type="ECO:0000313" key="2">
    <source>
        <dbReference type="EMBL" id="VDC98621.1"/>
    </source>
</evidence>
<gene>
    <name evidence="2" type="ORF">BRAA07T29618Z</name>
    <name evidence="1" type="ORF">BRAPAZ1V2_A07P20960.2</name>
</gene>
<proteinExistence type="predicted"/>
<dbReference type="AlphaFoldDB" id="A0A3P6BQX7"/>
<dbReference type="Gramene" id="A07p20960.2_BraZ1">
    <property type="protein sequence ID" value="A07p20960.2_BraZ1.CDS.1"/>
    <property type="gene ID" value="A07g20960.2_BraZ1"/>
</dbReference>
<accession>A0A3P6BQX7</accession>
<evidence type="ECO:0000313" key="1">
    <source>
        <dbReference type="EMBL" id="CAG7902452.1"/>
    </source>
</evidence>
<organism evidence="2">
    <name type="scientific">Brassica campestris</name>
    <name type="common">Field mustard</name>
    <dbReference type="NCBI Taxonomy" id="3711"/>
    <lineage>
        <taxon>Eukaryota</taxon>
        <taxon>Viridiplantae</taxon>
        <taxon>Streptophyta</taxon>
        <taxon>Embryophyta</taxon>
        <taxon>Tracheophyta</taxon>
        <taxon>Spermatophyta</taxon>
        <taxon>Magnoliopsida</taxon>
        <taxon>eudicotyledons</taxon>
        <taxon>Gunneridae</taxon>
        <taxon>Pentapetalae</taxon>
        <taxon>rosids</taxon>
        <taxon>malvids</taxon>
        <taxon>Brassicales</taxon>
        <taxon>Brassicaceae</taxon>
        <taxon>Brassiceae</taxon>
        <taxon>Brassica</taxon>
    </lineage>
</organism>
<feature type="non-terminal residue" evidence="2">
    <location>
        <position position="1"/>
    </location>
</feature>
<reference evidence="2" key="1">
    <citation type="submission" date="2018-11" db="EMBL/GenBank/DDBJ databases">
        <authorList>
            <consortium name="Genoscope - CEA"/>
            <person name="William W."/>
        </authorList>
    </citation>
    <scope>NUCLEOTIDE SEQUENCE</scope>
</reference>
<feature type="non-terminal residue" evidence="2">
    <location>
        <position position="68"/>
    </location>
</feature>
<dbReference type="EMBL" id="LR031574">
    <property type="protein sequence ID" value="VDC98621.1"/>
    <property type="molecule type" value="Genomic_DNA"/>
</dbReference>
<dbReference type="Proteomes" id="UP000694005">
    <property type="component" value="Chromosome A07"/>
</dbReference>
<name>A0A3P6BQX7_BRACM</name>
<dbReference type="EMBL" id="LS974623">
    <property type="protein sequence ID" value="CAG7902452.1"/>
    <property type="molecule type" value="Genomic_DNA"/>
</dbReference>
<sequence>KRLSYRPTLFHTWTAFGDWLSSSDSTCPTTLRWLAAQATIYQLSAERINNHLHNTTSSTPQKILNDLD</sequence>
<protein>
    <submittedName>
        <fullName evidence="1">Uncharacterized protein</fullName>
    </submittedName>
</protein>